<reference evidence="2" key="1">
    <citation type="journal article" date="2023" name="Mol. Biol. Evol.">
        <title>Third-Generation Sequencing Reveals the Adaptive Role of the Epigenome in Three Deep-Sea Polychaetes.</title>
        <authorList>
            <person name="Perez M."/>
            <person name="Aroh O."/>
            <person name="Sun Y."/>
            <person name="Lan Y."/>
            <person name="Juniper S.K."/>
            <person name="Young C.R."/>
            <person name="Angers B."/>
            <person name="Qian P.Y."/>
        </authorList>
    </citation>
    <scope>NUCLEOTIDE SEQUENCE</scope>
    <source>
        <strain evidence="2">P08H-3</strain>
    </source>
</reference>
<gene>
    <name evidence="2" type="ORF">LSH36_136g00038</name>
</gene>
<evidence type="ECO:0000313" key="2">
    <source>
        <dbReference type="EMBL" id="KAK2160299.1"/>
    </source>
</evidence>
<organism evidence="2 3">
    <name type="scientific">Paralvinella palmiformis</name>
    <dbReference type="NCBI Taxonomy" id="53620"/>
    <lineage>
        <taxon>Eukaryota</taxon>
        <taxon>Metazoa</taxon>
        <taxon>Spiralia</taxon>
        <taxon>Lophotrochozoa</taxon>
        <taxon>Annelida</taxon>
        <taxon>Polychaeta</taxon>
        <taxon>Sedentaria</taxon>
        <taxon>Canalipalpata</taxon>
        <taxon>Terebellida</taxon>
        <taxon>Terebelliformia</taxon>
        <taxon>Alvinellidae</taxon>
        <taxon>Paralvinella</taxon>
    </lineage>
</organism>
<dbReference type="EMBL" id="JAODUP010000136">
    <property type="protein sequence ID" value="KAK2160299.1"/>
    <property type="molecule type" value="Genomic_DNA"/>
</dbReference>
<keyword evidence="1" id="KW-0812">Transmembrane</keyword>
<evidence type="ECO:0000256" key="1">
    <source>
        <dbReference type="SAM" id="Phobius"/>
    </source>
</evidence>
<evidence type="ECO:0008006" key="4">
    <source>
        <dbReference type="Google" id="ProtNLM"/>
    </source>
</evidence>
<comment type="caution">
    <text evidence="2">The sequence shown here is derived from an EMBL/GenBank/DDBJ whole genome shotgun (WGS) entry which is preliminary data.</text>
</comment>
<evidence type="ECO:0000313" key="3">
    <source>
        <dbReference type="Proteomes" id="UP001208570"/>
    </source>
</evidence>
<dbReference type="InterPro" id="IPR036465">
    <property type="entry name" value="vWFA_dom_sf"/>
</dbReference>
<name>A0AAD9NAQ1_9ANNE</name>
<dbReference type="Proteomes" id="UP001208570">
    <property type="component" value="Unassembled WGS sequence"/>
</dbReference>
<keyword evidence="1" id="KW-0472">Membrane</keyword>
<sequence>MGEKTPNNSAINNGCVDTDIITIKATKRSATDQLKQRRPRTSSQIANALSEAVRFATLLLVITHQCRPCGATVCDSFGAKYRTDIQKLLDSVFTYRKLNLVILLDVSASIGRDLYRREVETFAVDLVEYGIRKSGLIIHPDYATIELMTFDDLAEIQAYSYRPIHACGIYDRLQRINPGRFDGRTEVHVAFNATRKLFMKTQRQLQDRVIEKITNKSRILRELMRLEFKNRDNNSVNVSLGVGSLSSPWVQRNIDEVVLDDLHILCYDTWSELVKWARDKDVQDITWANVTAAQLANSCPVCAPHSSCMCAVNTQQYICRCEPGYVKQEAICQPVTSCVDDCPVSNGGCPSCPDRSTTTSQSPTNDQTLIIATLVAALSLILMIIALLIILIRWRRYKKRTPAASSGINAVFNFMFFRVNNKTVIVNNDDIPKPRDANIYVIHTNERNDPDSRPGTADTEVQTVPSVQSQVAVYEARLTTLDRLKRQRTERTSTATGDNYDVIAVRQSSASSHRYLSINPRAETLDDDGYLVPVSPDTYETPSGGAGYENITDMAEEYSTKLTQLVEQSDLEGAAVFCKEDGSLATAGNFAVRSSDVSHILRTLQSDAEQGAVFPVNGRMHEVKVHHPGSSLYAEEMPGGKHQSAIWVIDTERHLVLGAGIGAMALACEESIDEFAVELAG</sequence>
<accession>A0AAD9NAQ1</accession>
<proteinExistence type="predicted"/>
<dbReference type="SUPFAM" id="SSF53300">
    <property type="entry name" value="vWA-like"/>
    <property type="match status" value="1"/>
</dbReference>
<feature type="transmembrane region" description="Helical" evidence="1">
    <location>
        <begin position="369"/>
        <end position="392"/>
    </location>
</feature>
<keyword evidence="1" id="KW-1133">Transmembrane helix</keyword>
<dbReference type="AlphaFoldDB" id="A0AAD9NAQ1"/>
<dbReference type="CDD" id="cd00198">
    <property type="entry name" value="vWFA"/>
    <property type="match status" value="1"/>
</dbReference>
<protein>
    <recommendedName>
        <fullName evidence="4">VWFA domain-containing protein</fullName>
    </recommendedName>
</protein>
<keyword evidence="3" id="KW-1185">Reference proteome</keyword>